<dbReference type="AlphaFoldDB" id="A0A450W4V7"/>
<gene>
    <name evidence="1" type="ORF">BECKLPF1236A_GA0070988_100649</name>
    <name evidence="2" type="ORF">BECKLPF1236C_GA0070990_100668</name>
</gene>
<evidence type="ECO:0000313" key="1">
    <source>
        <dbReference type="EMBL" id="VFK12059.1"/>
    </source>
</evidence>
<organism evidence="1">
    <name type="scientific">Candidatus Kentrum sp. LPFa</name>
    <dbReference type="NCBI Taxonomy" id="2126335"/>
    <lineage>
        <taxon>Bacteria</taxon>
        <taxon>Pseudomonadati</taxon>
        <taxon>Pseudomonadota</taxon>
        <taxon>Gammaproteobacteria</taxon>
        <taxon>Candidatus Kentrum</taxon>
    </lineage>
</organism>
<reference evidence="1" key="1">
    <citation type="submission" date="2019-02" db="EMBL/GenBank/DDBJ databases">
        <authorList>
            <person name="Gruber-Vodicka R. H."/>
            <person name="Seah K. B. B."/>
        </authorList>
    </citation>
    <scope>NUCLEOTIDE SEQUENCE</scope>
    <source>
        <strain evidence="1">BECK_S312</strain>
        <strain evidence="2">BECK_S426</strain>
    </source>
</reference>
<evidence type="ECO:0000313" key="2">
    <source>
        <dbReference type="EMBL" id="VFK28506.1"/>
    </source>
</evidence>
<protein>
    <submittedName>
        <fullName evidence="1">Uncharacterized protein</fullName>
    </submittedName>
</protein>
<proteinExistence type="predicted"/>
<sequence>MRRKAGRCFARIRSSIHCGYSDRAKSGVNPFRYRKNKDSGGFGAYASAYPFQFWRETLTSSRSDRRRILRRRYGHPDRREGDLCALGTNSLREDALFPVGMDSFLSRRRPSPAAVNAACEPFTVIFAVRQSAGPFLPAPWHSLPAPWHFLPAPWHSFQGFCPSLR</sequence>
<name>A0A450W4V7_9GAMM</name>
<dbReference type="EMBL" id="CAADFP010000066">
    <property type="protein sequence ID" value="VFK28506.1"/>
    <property type="molecule type" value="Genomic_DNA"/>
</dbReference>
<accession>A0A450W4V7</accession>
<dbReference type="EMBL" id="CAADFM010000064">
    <property type="protein sequence ID" value="VFK12059.1"/>
    <property type="molecule type" value="Genomic_DNA"/>
</dbReference>